<dbReference type="PANTHER" id="PTHR30204:SF69">
    <property type="entry name" value="MERR-FAMILY TRANSCRIPTIONAL REGULATOR"/>
    <property type="match status" value="1"/>
</dbReference>
<accession>A0ABQ4N5J8</accession>
<dbReference type="InterPro" id="IPR047057">
    <property type="entry name" value="MerR_fam"/>
</dbReference>
<dbReference type="CDD" id="cd01106">
    <property type="entry name" value="HTH_TipAL-Mta"/>
    <property type="match status" value="1"/>
</dbReference>
<comment type="caution">
    <text evidence="6">The sequence shown here is derived from an EMBL/GenBank/DDBJ whole genome shotgun (WGS) entry which is preliminary data.</text>
</comment>
<dbReference type="SUPFAM" id="SSF46955">
    <property type="entry name" value="Putative DNA-binding domain"/>
    <property type="match status" value="1"/>
</dbReference>
<gene>
    <name evidence="6" type="ORF">PACILC2_19770</name>
</gene>
<dbReference type="Pfam" id="PF13411">
    <property type="entry name" value="MerR_1"/>
    <property type="match status" value="1"/>
</dbReference>
<name>A0ABQ4N5J8_9BACL</name>
<keyword evidence="3" id="KW-0238">DNA-binding</keyword>
<dbReference type="PROSITE" id="PS50937">
    <property type="entry name" value="HTH_MERR_2"/>
    <property type="match status" value="1"/>
</dbReference>
<sequence>MRRWTTGQISRQRNISVRTLRYYDQIGLLCPSEKDEHGRRYYSEEDLFTLEKISLLKSLALPLEEIAQMLNKVSYREVLIAHHNYLQEQLISLQTSIANTASLINMIDLEGSLSWERVSSLVKQAQSVPKRWKDYFHEDELAFLQKSLPALESSDRMTQQYVSLLRRIEWCLDNSIAPQSSQGLEIANQLIQLSNETFGGNQDLADKFWEVRKLPAEESGLYPITEEVLSFVEQSIAYAEQRNKNLPNIHARTNNNRQT</sequence>
<evidence type="ECO:0000313" key="7">
    <source>
        <dbReference type="Proteomes" id="UP000680304"/>
    </source>
</evidence>
<dbReference type="InterPro" id="IPR009061">
    <property type="entry name" value="DNA-bd_dom_put_sf"/>
</dbReference>
<evidence type="ECO:0000259" key="5">
    <source>
        <dbReference type="PROSITE" id="PS50937"/>
    </source>
</evidence>
<feature type="domain" description="HTH merR-type" evidence="5">
    <location>
        <begin position="3"/>
        <end position="72"/>
    </location>
</feature>
<organism evidence="6 7">
    <name type="scientific">Paenibacillus cisolokensis</name>
    <dbReference type="NCBI Taxonomy" id="1658519"/>
    <lineage>
        <taxon>Bacteria</taxon>
        <taxon>Bacillati</taxon>
        <taxon>Bacillota</taxon>
        <taxon>Bacilli</taxon>
        <taxon>Bacillales</taxon>
        <taxon>Paenibacillaceae</taxon>
        <taxon>Paenibacillus</taxon>
    </lineage>
</organism>
<dbReference type="RefSeq" id="WP_213528590.1">
    <property type="nucleotide sequence ID" value="NZ_BOVJ01000062.1"/>
</dbReference>
<keyword evidence="7" id="KW-1185">Reference proteome</keyword>
<dbReference type="Gene3D" id="1.10.1660.10">
    <property type="match status" value="1"/>
</dbReference>
<evidence type="ECO:0000256" key="3">
    <source>
        <dbReference type="ARBA" id="ARBA00023125"/>
    </source>
</evidence>
<dbReference type="InterPro" id="IPR000551">
    <property type="entry name" value="MerR-type_HTH_dom"/>
</dbReference>
<evidence type="ECO:0000256" key="1">
    <source>
        <dbReference type="ARBA" id="ARBA00022491"/>
    </source>
</evidence>
<keyword evidence="4" id="KW-0804">Transcription</keyword>
<evidence type="ECO:0000256" key="4">
    <source>
        <dbReference type="ARBA" id="ARBA00023163"/>
    </source>
</evidence>
<keyword evidence="2" id="KW-0805">Transcription regulation</keyword>
<dbReference type="PANTHER" id="PTHR30204">
    <property type="entry name" value="REDOX-CYCLING DRUG-SENSING TRANSCRIPTIONAL ACTIVATOR SOXR"/>
    <property type="match status" value="1"/>
</dbReference>
<protein>
    <submittedName>
        <fullName evidence="6">MerR family transcriptional regulator</fullName>
    </submittedName>
</protein>
<dbReference type="Proteomes" id="UP000680304">
    <property type="component" value="Unassembled WGS sequence"/>
</dbReference>
<proteinExistence type="predicted"/>
<evidence type="ECO:0000256" key="2">
    <source>
        <dbReference type="ARBA" id="ARBA00023015"/>
    </source>
</evidence>
<dbReference type="SMART" id="SM00422">
    <property type="entry name" value="HTH_MERR"/>
    <property type="match status" value="1"/>
</dbReference>
<dbReference type="EMBL" id="BOVJ01000062">
    <property type="protein sequence ID" value="GIQ63409.1"/>
    <property type="molecule type" value="Genomic_DNA"/>
</dbReference>
<keyword evidence="1" id="KW-0678">Repressor</keyword>
<reference evidence="6 7" key="1">
    <citation type="submission" date="2021-04" db="EMBL/GenBank/DDBJ databases">
        <title>Draft genome sequence of Paenibacillus cisolokensis, LC2-13A.</title>
        <authorList>
            <person name="Uke A."/>
            <person name="Chhe C."/>
            <person name="Baramee S."/>
            <person name="Kosugi A."/>
        </authorList>
    </citation>
    <scope>NUCLEOTIDE SEQUENCE [LARGE SCALE GENOMIC DNA]</scope>
    <source>
        <strain evidence="6 7">LC2-13A</strain>
    </source>
</reference>
<evidence type="ECO:0000313" key="6">
    <source>
        <dbReference type="EMBL" id="GIQ63409.1"/>
    </source>
</evidence>